<dbReference type="AlphaFoldDB" id="A0A1S4ED02"/>
<dbReference type="RefSeq" id="XP_017300105.1">
    <property type="nucleotide sequence ID" value="XM_017444616.2"/>
</dbReference>
<sequence>MADVDYRNKPRAYYFKDPAKYKNKPKTLSEKMGRDEGPKYKFRRMRREAAKPEATTWAVVHYTRFNKSLTYNFSEEIIEQVEEHRENMKLRQAALEATGKYSLAHELGSRTKFRLPTWRNFVDEMTTFQPYTFKKDPIEFDPRLINEESGANIPSSEVTTPREYW</sequence>
<evidence type="ECO:0000313" key="2">
    <source>
        <dbReference type="RefSeq" id="XP_017300105.1"/>
    </source>
</evidence>
<protein>
    <submittedName>
        <fullName evidence="2">Uncharacterized protein LOC103510525</fullName>
    </submittedName>
</protein>
<dbReference type="KEGG" id="dci:103510525"/>
<dbReference type="Proteomes" id="UP000079169">
    <property type="component" value="Unplaced"/>
</dbReference>
<organism evidence="1 2">
    <name type="scientific">Diaphorina citri</name>
    <name type="common">Asian citrus psyllid</name>
    <dbReference type="NCBI Taxonomy" id="121845"/>
    <lineage>
        <taxon>Eukaryota</taxon>
        <taxon>Metazoa</taxon>
        <taxon>Ecdysozoa</taxon>
        <taxon>Arthropoda</taxon>
        <taxon>Hexapoda</taxon>
        <taxon>Insecta</taxon>
        <taxon>Pterygota</taxon>
        <taxon>Neoptera</taxon>
        <taxon>Paraneoptera</taxon>
        <taxon>Hemiptera</taxon>
        <taxon>Sternorrhyncha</taxon>
        <taxon>Psylloidea</taxon>
        <taxon>Psyllidae</taxon>
        <taxon>Diaphorininae</taxon>
        <taxon>Diaphorina</taxon>
    </lineage>
</organism>
<accession>A0A1S4ED02</accession>
<gene>
    <name evidence="2" type="primary">LOC103510525</name>
</gene>
<dbReference type="GeneID" id="103510525"/>
<proteinExistence type="predicted"/>
<reference evidence="2" key="1">
    <citation type="submission" date="2025-08" db="UniProtKB">
        <authorList>
            <consortium name="RefSeq"/>
        </authorList>
    </citation>
    <scope>IDENTIFICATION</scope>
</reference>
<evidence type="ECO:0000313" key="1">
    <source>
        <dbReference type="Proteomes" id="UP000079169"/>
    </source>
</evidence>
<keyword evidence="1" id="KW-1185">Reference proteome</keyword>
<name>A0A1S4ED02_DIACI</name>
<dbReference type="PaxDb" id="121845-A0A1S4ED02"/>